<name>A0A0U5CSU2_9BACT</name>
<organism evidence="2 3">
    <name type="scientific">Candidatus Protochlamydia naegleriophila</name>
    <dbReference type="NCBI Taxonomy" id="389348"/>
    <lineage>
        <taxon>Bacteria</taxon>
        <taxon>Pseudomonadati</taxon>
        <taxon>Chlamydiota</taxon>
        <taxon>Chlamydiia</taxon>
        <taxon>Parachlamydiales</taxon>
        <taxon>Parachlamydiaceae</taxon>
        <taxon>Candidatus Protochlamydia</taxon>
    </lineage>
</organism>
<dbReference type="InParanoid" id="A0A0U5CSU2"/>
<dbReference type="GO" id="GO:0006313">
    <property type="term" value="P:DNA transposition"/>
    <property type="evidence" value="ECO:0007669"/>
    <property type="project" value="InterPro"/>
</dbReference>
<protein>
    <submittedName>
        <fullName evidence="2">Transposase</fullName>
    </submittedName>
</protein>
<feature type="domain" description="Tn3 transposase DDE" evidence="1">
    <location>
        <begin position="2"/>
        <end position="34"/>
    </location>
</feature>
<evidence type="ECO:0000313" key="2">
    <source>
        <dbReference type="EMBL" id="CUI18140.1"/>
    </source>
</evidence>
<proteinExistence type="predicted"/>
<dbReference type="Proteomes" id="UP000069902">
    <property type="component" value="Plasmid pPNK"/>
</dbReference>
<keyword evidence="3" id="KW-1185">Reference proteome</keyword>
<accession>A0A0U5CSU2</accession>
<sequence length="44" mass="4855">MIGDAINVKHIKSPWDEILCLAASIKQGTVTANSEVTHIRMAYQ</sequence>
<evidence type="ECO:0000259" key="1">
    <source>
        <dbReference type="Pfam" id="PF01526"/>
    </source>
</evidence>
<geneLocation type="plasmid" evidence="3">
    <name>pPNK</name>
</geneLocation>
<dbReference type="PATRIC" id="fig|389348.3.peg.2853"/>
<dbReference type="AlphaFoldDB" id="A0A0U5CSU2"/>
<evidence type="ECO:0000313" key="3">
    <source>
        <dbReference type="Proteomes" id="UP000069902"/>
    </source>
</evidence>
<gene>
    <name evidence="2" type="ORF">PNK_p0086</name>
</gene>
<dbReference type="KEGG" id="pnl:PNK_p0086"/>
<dbReference type="GO" id="GO:0004803">
    <property type="term" value="F:transposase activity"/>
    <property type="evidence" value="ECO:0007669"/>
    <property type="project" value="InterPro"/>
</dbReference>
<dbReference type="Pfam" id="PF01526">
    <property type="entry name" value="DDE_Tnp_Tn3"/>
    <property type="match status" value="1"/>
</dbReference>
<dbReference type="EMBL" id="LN879503">
    <property type="protein sequence ID" value="CUI18140.1"/>
    <property type="molecule type" value="Genomic_DNA"/>
</dbReference>
<reference evidence="3" key="1">
    <citation type="submission" date="2015-09" db="EMBL/GenBank/DDBJ databases">
        <authorList>
            <person name="Bertelli C."/>
        </authorList>
    </citation>
    <scope>NUCLEOTIDE SEQUENCE [LARGE SCALE GENOMIC DNA]</scope>
    <source>
        <strain evidence="3">KNic</strain>
        <plasmid evidence="3">pPNK</plasmid>
    </source>
</reference>
<dbReference type="InterPro" id="IPR002513">
    <property type="entry name" value="Tn3_Tnp_DDE_dom"/>
</dbReference>